<name>A0ABD2BFT5_VESMC</name>
<evidence type="ECO:0000313" key="1">
    <source>
        <dbReference type="EMBL" id="KAL2731619.1"/>
    </source>
</evidence>
<reference evidence="1 2" key="1">
    <citation type="journal article" date="2024" name="Ann. Entomol. Soc. Am.">
        <title>Genomic analyses of the southern and eastern yellowjacket wasps (Hymenoptera: Vespidae) reveal evolutionary signatures of social life.</title>
        <authorList>
            <person name="Catto M.A."/>
            <person name="Caine P.B."/>
            <person name="Orr S.E."/>
            <person name="Hunt B.G."/>
            <person name="Goodisman M.A.D."/>
        </authorList>
    </citation>
    <scope>NUCLEOTIDE SEQUENCE [LARGE SCALE GENOMIC DNA]</scope>
    <source>
        <strain evidence="1">232</strain>
        <tissue evidence="1">Head and thorax</tissue>
    </source>
</reference>
<dbReference type="AlphaFoldDB" id="A0ABD2BFT5"/>
<sequence length="103" mass="11726">MWKTSKSPKGDPSFKILSMGLEDLGCNKRKFFACTYTRTIDYSNSVENPELIITRFGIQRQGETLQHDRVSNVISVGTSNVAARSMTRPSLEFNLRNEEPPWV</sequence>
<accession>A0ABD2BFT5</accession>
<dbReference type="Proteomes" id="UP001607303">
    <property type="component" value="Unassembled WGS sequence"/>
</dbReference>
<keyword evidence="2" id="KW-1185">Reference proteome</keyword>
<gene>
    <name evidence="1" type="ORF">V1477_015442</name>
</gene>
<evidence type="ECO:0000313" key="2">
    <source>
        <dbReference type="Proteomes" id="UP001607303"/>
    </source>
</evidence>
<protein>
    <submittedName>
        <fullName evidence="1">Uncharacterized protein</fullName>
    </submittedName>
</protein>
<proteinExistence type="predicted"/>
<organism evidence="1 2">
    <name type="scientific">Vespula maculifrons</name>
    <name type="common">Eastern yellow jacket</name>
    <name type="synonym">Wasp</name>
    <dbReference type="NCBI Taxonomy" id="7453"/>
    <lineage>
        <taxon>Eukaryota</taxon>
        <taxon>Metazoa</taxon>
        <taxon>Ecdysozoa</taxon>
        <taxon>Arthropoda</taxon>
        <taxon>Hexapoda</taxon>
        <taxon>Insecta</taxon>
        <taxon>Pterygota</taxon>
        <taxon>Neoptera</taxon>
        <taxon>Endopterygota</taxon>
        <taxon>Hymenoptera</taxon>
        <taxon>Apocrita</taxon>
        <taxon>Aculeata</taxon>
        <taxon>Vespoidea</taxon>
        <taxon>Vespidae</taxon>
        <taxon>Vespinae</taxon>
        <taxon>Vespula</taxon>
    </lineage>
</organism>
<comment type="caution">
    <text evidence="1">The sequence shown here is derived from an EMBL/GenBank/DDBJ whole genome shotgun (WGS) entry which is preliminary data.</text>
</comment>
<dbReference type="EMBL" id="JAYRBN010000076">
    <property type="protein sequence ID" value="KAL2731619.1"/>
    <property type="molecule type" value="Genomic_DNA"/>
</dbReference>